<evidence type="ECO:0000313" key="3">
    <source>
        <dbReference type="Proteomes" id="UP000054851"/>
    </source>
</evidence>
<evidence type="ECO:0000313" key="2">
    <source>
        <dbReference type="EMBL" id="SAK65975.1"/>
    </source>
</evidence>
<dbReference type="EMBL" id="FCOA02000009">
    <property type="protein sequence ID" value="SAK65975.1"/>
    <property type="molecule type" value="Genomic_DNA"/>
</dbReference>
<protein>
    <submittedName>
        <fullName evidence="2">Uncharacterized protein</fullName>
    </submittedName>
</protein>
<proteinExistence type="predicted"/>
<dbReference type="AlphaFoldDB" id="A0A158B7A2"/>
<reference evidence="2" key="1">
    <citation type="submission" date="2016-01" db="EMBL/GenBank/DDBJ databases">
        <authorList>
            <person name="Peeters C."/>
        </authorList>
    </citation>
    <scope>NUCLEOTIDE SEQUENCE</scope>
    <source>
        <strain evidence="2">LMG 29322</strain>
    </source>
</reference>
<feature type="region of interest" description="Disordered" evidence="1">
    <location>
        <begin position="73"/>
        <end position="95"/>
    </location>
</feature>
<dbReference type="Proteomes" id="UP000054851">
    <property type="component" value="Unassembled WGS sequence"/>
</dbReference>
<sequence length="95" mass="10385">MSTLVIRDLAHAAEMGRSEMSAVRGGYNFYFPSTKSTFDVSASVQQLADQKQNTGVFNGNNVAFAHGIDAFTDPHQDAKNKSNINIDPGYSPREM</sequence>
<comment type="caution">
    <text evidence="2">The sequence shown here is derived from an EMBL/GenBank/DDBJ whole genome shotgun (WGS) entry which is preliminary data.</text>
</comment>
<dbReference type="RefSeq" id="WP_061168444.1">
    <property type="nucleotide sequence ID" value="NZ_FCOA02000009.1"/>
</dbReference>
<dbReference type="STRING" id="1777140.AWB79_03280"/>
<evidence type="ECO:0000256" key="1">
    <source>
        <dbReference type="SAM" id="MobiDB-lite"/>
    </source>
</evidence>
<keyword evidence="3" id="KW-1185">Reference proteome</keyword>
<accession>A0A158B7A2</accession>
<name>A0A158B7A2_9BURK</name>
<gene>
    <name evidence="2" type="ORF">AWB79_03280</name>
</gene>
<organism evidence="2 3">
    <name type="scientific">Caballeronia hypogeia</name>
    <dbReference type="NCBI Taxonomy" id="1777140"/>
    <lineage>
        <taxon>Bacteria</taxon>
        <taxon>Pseudomonadati</taxon>
        <taxon>Pseudomonadota</taxon>
        <taxon>Betaproteobacteria</taxon>
        <taxon>Burkholderiales</taxon>
        <taxon>Burkholderiaceae</taxon>
        <taxon>Caballeronia</taxon>
    </lineage>
</organism>